<protein>
    <submittedName>
        <fullName evidence="2">Uncharacterized protein</fullName>
    </submittedName>
</protein>
<gene>
    <name evidence="2" type="ORF">GCM10023198_44450</name>
</gene>
<dbReference type="Proteomes" id="UP001500843">
    <property type="component" value="Unassembled WGS sequence"/>
</dbReference>
<dbReference type="EMBL" id="BAABHM010000022">
    <property type="protein sequence ID" value="GAA4716046.1"/>
    <property type="molecule type" value="Genomic_DNA"/>
</dbReference>
<evidence type="ECO:0000313" key="2">
    <source>
        <dbReference type="EMBL" id="GAA4716046.1"/>
    </source>
</evidence>
<sequence length="250" mass="27138">MHELPEASRWMVERFGEHAHQVRVALAEAARASQEYALDAKAGSKLESNEAYGALWRILGHQVATHMNFLPGHEQVHPKDSRFPLIVFRGTLVFPVRYSSSPHGGDKIRIDVSEYRARVYALNGREPEAVQGHLDLGQEFDAGRVRVVRDGSFGSAERVVTVACAVSARGGLQHVYYGEAAPDALGFLDWTHREELPQSLLDSSITGLALSSDPGVGGRFDQAPLPESPISLRTDAEGNQDQSATGGGGE</sequence>
<comment type="caution">
    <text evidence="2">The sequence shown here is derived from an EMBL/GenBank/DDBJ whole genome shotgun (WGS) entry which is preliminary data.</text>
</comment>
<reference evidence="3" key="1">
    <citation type="journal article" date="2019" name="Int. J. Syst. Evol. Microbiol.">
        <title>The Global Catalogue of Microorganisms (GCM) 10K type strain sequencing project: providing services to taxonomists for standard genome sequencing and annotation.</title>
        <authorList>
            <consortium name="The Broad Institute Genomics Platform"/>
            <consortium name="The Broad Institute Genome Sequencing Center for Infectious Disease"/>
            <person name="Wu L."/>
            <person name="Ma J."/>
        </authorList>
    </citation>
    <scope>NUCLEOTIDE SEQUENCE [LARGE SCALE GENOMIC DNA]</scope>
    <source>
        <strain evidence="3">JCM 17975</strain>
    </source>
</reference>
<proteinExistence type="predicted"/>
<accession>A0ABP8XVD2</accession>
<evidence type="ECO:0000313" key="3">
    <source>
        <dbReference type="Proteomes" id="UP001500843"/>
    </source>
</evidence>
<organism evidence="2 3">
    <name type="scientific">Promicromonospora umidemergens</name>
    <dbReference type="NCBI Taxonomy" id="629679"/>
    <lineage>
        <taxon>Bacteria</taxon>
        <taxon>Bacillati</taxon>
        <taxon>Actinomycetota</taxon>
        <taxon>Actinomycetes</taxon>
        <taxon>Micrococcales</taxon>
        <taxon>Promicromonosporaceae</taxon>
        <taxon>Promicromonospora</taxon>
    </lineage>
</organism>
<name>A0ABP8XVD2_9MICO</name>
<evidence type="ECO:0000256" key="1">
    <source>
        <dbReference type="SAM" id="MobiDB-lite"/>
    </source>
</evidence>
<keyword evidence="3" id="KW-1185">Reference proteome</keyword>
<feature type="region of interest" description="Disordered" evidence="1">
    <location>
        <begin position="215"/>
        <end position="250"/>
    </location>
</feature>
<dbReference type="RefSeq" id="WP_253875730.1">
    <property type="nucleotide sequence ID" value="NZ_BAABHM010000022.1"/>
</dbReference>